<reference evidence="2 3" key="1">
    <citation type="journal article" date="2023" name="Sci. Data">
        <title>Genome assembly of the Korean intertidal mud-creeper Batillaria attramentaria.</title>
        <authorList>
            <person name="Patra A.K."/>
            <person name="Ho P.T."/>
            <person name="Jun S."/>
            <person name="Lee S.J."/>
            <person name="Kim Y."/>
            <person name="Won Y.J."/>
        </authorList>
    </citation>
    <scope>NUCLEOTIDE SEQUENCE [LARGE SCALE GENOMIC DNA]</scope>
    <source>
        <strain evidence="2">Wonlab-2016</strain>
    </source>
</reference>
<keyword evidence="3" id="KW-1185">Reference proteome</keyword>
<dbReference type="AlphaFoldDB" id="A0ABD0LZ94"/>
<comment type="caution">
    <text evidence="2">The sequence shown here is derived from an EMBL/GenBank/DDBJ whole genome shotgun (WGS) entry which is preliminary data.</text>
</comment>
<gene>
    <name evidence="2" type="ORF">BaRGS_00004062</name>
</gene>
<name>A0ABD0LZ94_9CAEN</name>
<protein>
    <submittedName>
        <fullName evidence="2">Uncharacterized protein</fullName>
    </submittedName>
</protein>
<evidence type="ECO:0000313" key="3">
    <source>
        <dbReference type="Proteomes" id="UP001519460"/>
    </source>
</evidence>
<evidence type="ECO:0000256" key="1">
    <source>
        <dbReference type="SAM" id="MobiDB-lite"/>
    </source>
</evidence>
<accession>A0ABD0LZ94</accession>
<feature type="region of interest" description="Disordered" evidence="1">
    <location>
        <begin position="54"/>
        <end position="126"/>
    </location>
</feature>
<dbReference type="Proteomes" id="UP001519460">
    <property type="component" value="Unassembled WGS sequence"/>
</dbReference>
<proteinExistence type="predicted"/>
<dbReference type="EMBL" id="JACVVK020000014">
    <property type="protein sequence ID" value="KAK7504576.1"/>
    <property type="molecule type" value="Genomic_DNA"/>
</dbReference>
<evidence type="ECO:0000313" key="2">
    <source>
        <dbReference type="EMBL" id="KAK7504576.1"/>
    </source>
</evidence>
<feature type="compositionally biased region" description="Basic and acidic residues" evidence="1">
    <location>
        <begin position="79"/>
        <end position="105"/>
    </location>
</feature>
<sequence length="126" mass="13079">MMAGAMMSNMLYGGGMFGGGCGGYGGYGGYGRYGGYGGMGGMGGMGLGQRWSSGSLGGGVPLKSPDRKKGRKKSTTQFKELRKGECVTETGVHRSPESIPLEKHSRNWGTGPGKENASLRLGAKQF</sequence>
<organism evidence="2 3">
    <name type="scientific">Batillaria attramentaria</name>
    <dbReference type="NCBI Taxonomy" id="370345"/>
    <lineage>
        <taxon>Eukaryota</taxon>
        <taxon>Metazoa</taxon>
        <taxon>Spiralia</taxon>
        <taxon>Lophotrochozoa</taxon>
        <taxon>Mollusca</taxon>
        <taxon>Gastropoda</taxon>
        <taxon>Caenogastropoda</taxon>
        <taxon>Sorbeoconcha</taxon>
        <taxon>Cerithioidea</taxon>
        <taxon>Batillariidae</taxon>
        <taxon>Batillaria</taxon>
    </lineage>
</organism>